<evidence type="ECO:0000256" key="1">
    <source>
        <dbReference type="SAM" id="MobiDB-lite"/>
    </source>
</evidence>
<dbReference type="OrthoDB" id="5081728at2759"/>
<reference evidence="3" key="1">
    <citation type="submission" date="2014-10" db="EMBL/GenBank/DDBJ databases">
        <authorList>
            <person name="King R."/>
        </authorList>
    </citation>
    <scope>NUCLEOTIDE SEQUENCE [LARGE SCALE GENOMIC DNA]</scope>
    <source>
        <strain evidence="3">A3/5</strain>
    </source>
</reference>
<evidence type="ECO:0000313" key="3">
    <source>
        <dbReference type="Proteomes" id="UP000245910"/>
    </source>
</evidence>
<dbReference type="AlphaFoldDB" id="A0A2L2TSG4"/>
<sequence>MSSSATTPEPNRLFALPSEILFQILKETTQKEQYWVNILTRRESPCGKKGRCNTLVYTKGASAQGPRSYPFYHECIFKRPVADGNIDIKDTVDKIWEQDLQANRLRNQINVYERSLDSDLVDNVRSLCLRIANEDIPFDELDLMCQRVPVLCKSLTAVLSTPDPIYGDPDEEQSPGEKQPFPSDDVVECQRLKHVMIRSSSWESRFDLTQWVFWDATNPFPRQMPISRNQMYFRMMIDERKIDDDITLLNQDWSLLTGLESLCFDLSTETWHRSLKKLRCLLLNMGKYLKLKTLVVFDFHKGTFEQPNMIALLMNCLQPGGELHLVLAIPTADLYR</sequence>
<dbReference type="Proteomes" id="UP000245910">
    <property type="component" value="Chromosome I"/>
</dbReference>
<dbReference type="RefSeq" id="XP_025587750.1">
    <property type="nucleotide sequence ID" value="XM_025733843.1"/>
</dbReference>
<dbReference type="GeneID" id="37252186"/>
<evidence type="ECO:0000313" key="2">
    <source>
        <dbReference type="EMBL" id="CEI64030.1"/>
    </source>
</evidence>
<dbReference type="KEGG" id="fvn:FVRRES_00542"/>
<proteinExistence type="predicted"/>
<organism evidence="2 3">
    <name type="scientific">Fusarium venenatum</name>
    <dbReference type="NCBI Taxonomy" id="56646"/>
    <lineage>
        <taxon>Eukaryota</taxon>
        <taxon>Fungi</taxon>
        <taxon>Dikarya</taxon>
        <taxon>Ascomycota</taxon>
        <taxon>Pezizomycotina</taxon>
        <taxon>Sordariomycetes</taxon>
        <taxon>Hypocreomycetidae</taxon>
        <taxon>Hypocreales</taxon>
        <taxon>Nectriaceae</taxon>
        <taxon>Fusarium</taxon>
    </lineage>
</organism>
<dbReference type="EMBL" id="LN649229">
    <property type="protein sequence ID" value="CEI64030.1"/>
    <property type="molecule type" value="Genomic_DNA"/>
</dbReference>
<keyword evidence="3" id="KW-1185">Reference proteome</keyword>
<name>A0A2L2TSG4_9HYPO</name>
<feature type="region of interest" description="Disordered" evidence="1">
    <location>
        <begin position="163"/>
        <end position="183"/>
    </location>
</feature>
<protein>
    <submittedName>
        <fullName evidence="2">Uncharacterized protein</fullName>
    </submittedName>
</protein>
<accession>A0A2L2TSG4</accession>